<evidence type="ECO:0000259" key="7">
    <source>
        <dbReference type="Pfam" id="PF26577"/>
    </source>
</evidence>
<evidence type="ECO:0000259" key="6">
    <source>
        <dbReference type="Pfam" id="PF01974"/>
    </source>
</evidence>
<dbReference type="InterPro" id="IPR036167">
    <property type="entry name" value="tRNA_intron_Endo_cat-like_sf"/>
</dbReference>
<evidence type="ECO:0000256" key="4">
    <source>
        <dbReference type="ARBA" id="ARBA00023239"/>
    </source>
</evidence>
<dbReference type="Proteomes" id="UP001303046">
    <property type="component" value="Unassembled WGS sequence"/>
</dbReference>
<evidence type="ECO:0000256" key="5">
    <source>
        <dbReference type="ARBA" id="ARBA00034031"/>
    </source>
</evidence>
<feature type="domain" description="tRNA intron endonuclease catalytic" evidence="6">
    <location>
        <begin position="156"/>
        <end position="232"/>
    </location>
</feature>
<comment type="catalytic activity">
    <reaction evidence="5">
        <text>pretRNA = a 3'-half-tRNA molecule with a 5'-OH end + a 5'-half-tRNA molecule with a 2',3'-cyclic phosphate end + an intron with a 2',3'-cyclic phosphate and a 5'-hydroxyl terminus.</text>
        <dbReference type="EC" id="4.6.1.16"/>
    </reaction>
</comment>
<organism evidence="8 9">
    <name type="scientific">Necator americanus</name>
    <name type="common">Human hookworm</name>
    <dbReference type="NCBI Taxonomy" id="51031"/>
    <lineage>
        <taxon>Eukaryota</taxon>
        <taxon>Metazoa</taxon>
        <taxon>Ecdysozoa</taxon>
        <taxon>Nematoda</taxon>
        <taxon>Chromadorea</taxon>
        <taxon>Rhabditida</taxon>
        <taxon>Rhabditina</taxon>
        <taxon>Rhabditomorpha</taxon>
        <taxon>Strongyloidea</taxon>
        <taxon>Ancylostomatidae</taxon>
        <taxon>Bunostominae</taxon>
        <taxon>Necator</taxon>
    </lineage>
</organism>
<dbReference type="CDD" id="cd22363">
    <property type="entry name" value="tRNA-intron_lyase_C"/>
    <property type="match status" value="1"/>
</dbReference>
<dbReference type="SUPFAM" id="SSF53032">
    <property type="entry name" value="tRNA-intron endonuclease catalytic domain-like"/>
    <property type="match status" value="1"/>
</dbReference>
<dbReference type="Pfam" id="PF01974">
    <property type="entry name" value="tRNA_int_endo"/>
    <property type="match status" value="1"/>
</dbReference>
<name>A0ABR1CXF1_NECAM</name>
<dbReference type="InterPro" id="IPR006677">
    <property type="entry name" value="tRNA_intron_Endonuc_cat-like"/>
</dbReference>
<gene>
    <name evidence="8" type="primary">Necator_chrIII.g10568</name>
    <name evidence="8" type="ORF">RB195_009803</name>
</gene>
<accession>A0ABR1CXF1</accession>
<reference evidence="8 9" key="1">
    <citation type="submission" date="2023-08" db="EMBL/GenBank/DDBJ databases">
        <title>A Necator americanus chromosomal reference genome.</title>
        <authorList>
            <person name="Ilik V."/>
            <person name="Petrzelkova K.J."/>
            <person name="Pardy F."/>
            <person name="Fuh T."/>
            <person name="Niatou-Singa F.S."/>
            <person name="Gouil Q."/>
            <person name="Baker L."/>
            <person name="Ritchie M.E."/>
            <person name="Jex A.R."/>
            <person name="Gazzola D."/>
            <person name="Li H."/>
            <person name="Toshio Fujiwara R."/>
            <person name="Zhan B."/>
            <person name="Aroian R.V."/>
            <person name="Pafco B."/>
            <person name="Schwarz E.M."/>
        </authorList>
    </citation>
    <scope>NUCLEOTIDE SEQUENCE [LARGE SCALE GENOMIC DNA]</scope>
    <source>
        <strain evidence="8 9">Aroian</strain>
        <tissue evidence="8">Whole animal</tissue>
    </source>
</reference>
<dbReference type="NCBIfam" id="TIGR00324">
    <property type="entry name" value="endA"/>
    <property type="match status" value="1"/>
</dbReference>
<evidence type="ECO:0000256" key="1">
    <source>
        <dbReference type="ARBA" id="ARBA00008078"/>
    </source>
</evidence>
<evidence type="ECO:0000256" key="2">
    <source>
        <dbReference type="ARBA" id="ARBA00012573"/>
    </source>
</evidence>
<feature type="domain" description="TSEN34 N-terminal" evidence="7">
    <location>
        <begin position="20"/>
        <end position="78"/>
    </location>
</feature>
<dbReference type="InterPro" id="IPR006676">
    <property type="entry name" value="tRNA_splic"/>
</dbReference>
<keyword evidence="3" id="KW-0819">tRNA processing</keyword>
<comment type="similarity">
    <text evidence="1">Belongs to the tRNA-intron endonuclease family.</text>
</comment>
<evidence type="ECO:0000313" key="9">
    <source>
        <dbReference type="Proteomes" id="UP001303046"/>
    </source>
</evidence>
<dbReference type="Gene3D" id="3.40.1350.10">
    <property type="match status" value="1"/>
</dbReference>
<dbReference type="PANTHER" id="PTHR13070">
    <property type="entry name" value="TRNA-SPLICING ENDONUCLEASE SUBUNIT SEN34-RELATED"/>
    <property type="match status" value="1"/>
</dbReference>
<comment type="caution">
    <text evidence="8">The sequence shown here is derived from an EMBL/GenBank/DDBJ whole genome shotgun (WGS) entry which is preliminary data.</text>
</comment>
<sequence>MNFANFSPNFKCFILLNQYITVDYVNNSFFIFDEQDILRLRNDWRIIAQTGSSAQDQLPYFLSPEQVAVLVLYGAARVRVSVKNALRLQQNAVLEKEFNSGVNNDEECSSERNDDMMSKNDSRFIAFKKIDPNEEQHCWLNEFEVPMPCTRDHRARNIVFHDLWRKGYYLTSGEQYGCAYLVYEGIPGEVHAKYLLDFVMDDEEASMINIISLVRVATQVKKELLLAVVASDSSHPHYISFNRFRPYSKEYE</sequence>
<proteinExistence type="inferred from homology"/>
<dbReference type="Pfam" id="PF26577">
    <property type="entry name" value="TSEN34_N"/>
    <property type="match status" value="1"/>
</dbReference>
<keyword evidence="4" id="KW-0456">Lyase</keyword>
<dbReference type="EMBL" id="JAVFWL010000003">
    <property type="protein sequence ID" value="KAK6742155.1"/>
    <property type="molecule type" value="Genomic_DNA"/>
</dbReference>
<dbReference type="InterPro" id="IPR011856">
    <property type="entry name" value="tRNA_endonuc-like_dom_sf"/>
</dbReference>
<dbReference type="PANTHER" id="PTHR13070:SF0">
    <property type="entry name" value="TRNA-SPLICING ENDONUCLEASE SUBUNIT SEN34"/>
    <property type="match status" value="1"/>
</dbReference>
<keyword evidence="9" id="KW-1185">Reference proteome</keyword>
<evidence type="ECO:0000256" key="3">
    <source>
        <dbReference type="ARBA" id="ARBA00022694"/>
    </source>
</evidence>
<evidence type="ECO:0000313" key="8">
    <source>
        <dbReference type="EMBL" id="KAK6742155.1"/>
    </source>
</evidence>
<protein>
    <recommendedName>
        <fullName evidence="2">tRNA-intron lyase</fullName>
        <ecNumber evidence="2">4.6.1.16</ecNumber>
    </recommendedName>
</protein>
<dbReference type="InterPro" id="IPR059049">
    <property type="entry name" value="TSEN34_N"/>
</dbReference>
<dbReference type="EC" id="4.6.1.16" evidence="2"/>